<accession>A0A914WUQ4</accession>
<dbReference type="Gene3D" id="2.60.40.420">
    <property type="entry name" value="Cupredoxins - blue copper proteins"/>
    <property type="match status" value="3"/>
</dbReference>
<dbReference type="GO" id="GO:0016491">
    <property type="term" value="F:oxidoreductase activity"/>
    <property type="evidence" value="ECO:0007669"/>
    <property type="project" value="UniProtKB-KW"/>
</dbReference>
<evidence type="ECO:0000256" key="5">
    <source>
        <dbReference type="SAM" id="MobiDB-lite"/>
    </source>
</evidence>
<dbReference type="InterPro" id="IPR008972">
    <property type="entry name" value="Cupredoxin"/>
</dbReference>
<keyword evidence="2" id="KW-0479">Metal-binding</keyword>
<name>A0A914WUQ4_9BILA</name>
<dbReference type="GO" id="GO:0005507">
    <property type="term" value="F:copper ion binding"/>
    <property type="evidence" value="ECO:0007669"/>
    <property type="project" value="InterPro"/>
</dbReference>
<dbReference type="GO" id="GO:0005886">
    <property type="term" value="C:plasma membrane"/>
    <property type="evidence" value="ECO:0007669"/>
    <property type="project" value="TreeGrafter"/>
</dbReference>
<evidence type="ECO:0000313" key="10">
    <source>
        <dbReference type="Proteomes" id="UP000887566"/>
    </source>
</evidence>
<feature type="compositionally biased region" description="Low complexity" evidence="5">
    <location>
        <begin position="719"/>
        <end position="760"/>
    </location>
</feature>
<dbReference type="Proteomes" id="UP000887566">
    <property type="component" value="Unplaced"/>
</dbReference>
<dbReference type="PANTHER" id="PTHR11709:SF394">
    <property type="entry name" value="FI03373P-RELATED"/>
    <property type="match status" value="1"/>
</dbReference>
<comment type="similarity">
    <text evidence="1">Belongs to the multicopper oxidase family.</text>
</comment>
<sequence length="787" mass="87852">MGRDAAVIRVSLLLVTVFAVAIGRKEYADPIEWPAKQNTPFIFDMNIEWTLTMSYPIEYNLINTIDYFPDELSTANCSLQSDRLCAWFIRNNDQLMACNLKDPLPDITLLNNVVQMHGLHQRVITINGASPANTMVVPLGAEVIMRVHNNLLMEGISVHLHGMNKQNMWYTDGVGLVQQCPIPIGSVYSYRFIADTPGTLWWHGHVGTDRGEGLLGAFIVARDDESVVDSSGTKVLPSRQYVAVLQDWPEVDSQVIWYNQKWELMKFLYGYDNWNQCWASTRTYDGTNVGGSVPLNGLLVNDKGWYNQDDVTARPWALPLEKFKIKAGEKIVIRLINGGMAQQMMVGIEGHNLTIVAADGVPVQPRVVDYVVLFSGERYDVLIEGKAKPDRQTYYITIETLEYYDWHWNHMKPYFGLAKLEYEGTWPVVNSPADIWHSQCTKATPCSVLNCPFGQYPPSVPLTCVSAGDLKSLEPISEPAIISDQGFMNGGFEEYFINMHFDSHVNGWKFAQPKGMPYFYNGRENEVMQWCDSSKCPNNASEYDSGCDCFVHYNLTLGNVVQFTIYNMGYDAEPGQGYAHPLHIHGTHFYLLKVGFPTYDSKGMEYQQNPDIPCVQQTNISQCNNLVWTNSSWMNGRIEGMNTKDPSSRDTVVVPVGGYIVIRFKAVNPGWFYAHCHVMMHHMGGTAFALRVGQHDEMPVPPSNFPSSCGIYEPPPLNTPSQPSSAATQPSSAATQPSSAATQPSSPATPAQPTITTTPSGSNISQLPPSLALLIVTLLTTHMLFNQ</sequence>
<feature type="domain" description="Plastocyanin-like" evidence="9">
    <location>
        <begin position="116"/>
        <end position="223"/>
    </location>
</feature>
<keyword evidence="4" id="KW-0186">Copper</keyword>
<evidence type="ECO:0000256" key="6">
    <source>
        <dbReference type="SAM" id="SignalP"/>
    </source>
</evidence>
<dbReference type="InterPro" id="IPR045087">
    <property type="entry name" value="Cu-oxidase_fam"/>
</dbReference>
<evidence type="ECO:0000256" key="2">
    <source>
        <dbReference type="ARBA" id="ARBA00022723"/>
    </source>
</evidence>
<keyword evidence="3" id="KW-0560">Oxidoreductase</keyword>
<keyword evidence="10" id="KW-1185">Reference proteome</keyword>
<keyword evidence="6" id="KW-0732">Signal</keyword>
<dbReference type="WBParaSite" id="PSAMB.scaffold5328size12014.g26374.t1">
    <property type="protein sequence ID" value="PSAMB.scaffold5328size12014.g26374.t1"/>
    <property type="gene ID" value="PSAMB.scaffold5328size12014.g26374"/>
</dbReference>
<feature type="domain" description="Plastocyanin-like" evidence="7">
    <location>
        <begin position="295"/>
        <end position="403"/>
    </location>
</feature>
<dbReference type="InterPro" id="IPR011706">
    <property type="entry name" value="Cu-oxidase_C"/>
</dbReference>
<evidence type="ECO:0000256" key="1">
    <source>
        <dbReference type="ARBA" id="ARBA00010609"/>
    </source>
</evidence>
<dbReference type="Pfam" id="PF07731">
    <property type="entry name" value="Cu-oxidase_2"/>
    <property type="match status" value="1"/>
</dbReference>
<proteinExistence type="inferred from homology"/>
<evidence type="ECO:0000259" key="7">
    <source>
        <dbReference type="Pfam" id="PF00394"/>
    </source>
</evidence>
<dbReference type="SUPFAM" id="SSF49503">
    <property type="entry name" value="Cupredoxins"/>
    <property type="match status" value="3"/>
</dbReference>
<feature type="domain" description="Plastocyanin-like" evidence="8">
    <location>
        <begin position="548"/>
        <end position="694"/>
    </location>
</feature>
<reference evidence="11" key="1">
    <citation type="submission" date="2022-11" db="UniProtKB">
        <authorList>
            <consortium name="WormBaseParasite"/>
        </authorList>
    </citation>
    <scope>IDENTIFICATION</scope>
</reference>
<dbReference type="PANTHER" id="PTHR11709">
    <property type="entry name" value="MULTI-COPPER OXIDASE"/>
    <property type="match status" value="1"/>
</dbReference>
<feature type="chain" id="PRO_5038032296" evidence="6">
    <location>
        <begin position="24"/>
        <end position="787"/>
    </location>
</feature>
<dbReference type="InterPro" id="IPR011707">
    <property type="entry name" value="Cu-oxidase-like_N"/>
</dbReference>
<dbReference type="CDD" id="cd13905">
    <property type="entry name" value="CuRO_3_tcLLC2_insect_like"/>
    <property type="match status" value="1"/>
</dbReference>
<evidence type="ECO:0000259" key="8">
    <source>
        <dbReference type="Pfam" id="PF07731"/>
    </source>
</evidence>
<dbReference type="AlphaFoldDB" id="A0A914WUQ4"/>
<feature type="signal peptide" evidence="6">
    <location>
        <begin position="1"/>
        <end position="23"/>
    </location>
</feature>
<dbReference type="GO" id="GO:0006826">
    <property type="term" value="P:iron ion transport"/>
    <property type="evidence" value="ECO:0007669"/>
    <property type="project" value="TreeGrafter"/>
</dbReference>
<protein>
    <submittedName>
        <fullName evidence="11">Uncharacterized protein</fullName>
    </submittedName>
</protein>
<organism evidence="10 11">
    <name type="scientific">Plectus sambesii</name>
    <dbReference type="NCBI Taxonomy" id="2011161"/>
    <lineage>
        <taxon>Eukaryota</taxon>
        <taxon>Metazoa</taxon>
        <taxon>Ecdysozoa</taxon>
        <taxon>Nematoda</taxon>
        <taxon>Chromadorea</taxon>
        <taxon>Plectida</taxon>
        <taxon>Plectina</taxon>
        <taxon>Plectoidea</taxon>
        <taxon>Plectidae</taxon>
        <taxon>Plectus</taxon>
    </lineage>
</organism>
<evidence type="ECO:0000259" key="9">
    <source>
        <dbReference type="Pfam" id="PF07732"/>
    </source>
</evidence>
<dbReference type="Pfam" id="PF00394">
    <property type="entry name" value="Cu-oxidase"/>
    <property type="match status" value="1"/>
</dbReference>
<dbReference type="InterPro" id="IPR001117">
    <property type="entry name" value="Cu-oxidase_2nd"/>
</dbReference>
<dbReference type="Pfam" id="PF07732">
    <property type="entry name" value="Cu-oxidase_3"/>
    <property type="match status" value="1"/>
</dbReference>
<evidence type="ECO:0000256" key="4">
    <source>
        <dbReference type="ARBA" id="ARBA00023008"/>
    </source>
</evidence>
<feature type="region of interest" description="Disordered" evidence="5">
    <location>
        <begin position="702"/>
        <end position="763"/>
    </location>
</feature>
<evidence type="ECO:0000313" key="11">
    <source>
        <dbReference type="WBParaSite" id="PSAMB.scaffold5328size12014.g26374.t1"/>
    </source>
</evidence>
<evidence type="ECO:0000256" key="3">
    <source>
        <dbReference type="ARBA" id="ARBA00023002"/>
    </source>
</evidence>